<accession>A0ABR2ZA56</accession>
<proteinExistence type="predicted"/>
<dbReference type="Proteomes" id="UP001437256">
    <property type="component" value="Unassembled WGS sequence"/>
</dbReference>
<organism evidence="1 2">
    <name type="scientific">Marasmius tenuissimus</name>
    <dbReference type="NCBI Taxonomy" id="585030"/>
    <lineage>
        <taxon>Eukaryota</taxon>
        <taxon>Fungi</taxon>
        <taxon>Dikarya</taxon>
        <taxon>Basidiomycota</taxon>
        <taxon>Agaricomycotina</taxon>
        <taxon>Agaricomycetes</taxon>
        <taxon>Agaricomycetidae</taxon>
        <taxon>Agaricales</taxon>
        <taxon>Marasmiineae</taxon>
        <taxon>Marasmiaceae</taxon>
        <taxon>Marasmius</taxon>
    </lineage>
</organism>
<keyword evidence="2" id="KW-1185">Reference proteome</keyword>
<name>A0ABR2ZA56_9AGAR</name>
<dbReference type="EMBL" id="JBBXMP010000352">
    <property type="protein sequence ID" value="KAL0058193.1"/>
    <property type="molecule type" value="Genomic_DNA"/>
</dbReference>
<evidence type="ECO:0000313" key="1">
    <source>
        <dbReference type="EMBL" id="KAL0058193.1"/>
    </source>
</evidence>
<sequence>MKAMCHRNFRQALDKLEQLVVQRLMELTKLNMSGVGYEQREKVSQALRARAKAIQTALDAYNEAAQVMDPPRQTLE</sequence>
<protein>
    <submittedName>
        <fullName evidence="1">Uncharacterized protein</fullName>
    </submittedName>
</protein>
<comment type="caution">
    <text evidence="1">The sequence shown here is derived from an EMBL/GenBank/DDBJ whole genome shotgun (WGS) entry which is preliminary data.</text>
</comment>
<gene>
    <name evidence="1" type="ORF">AAF712_015143</name>
</gene>
<reference evidence="1 2" key="1">
    <citation type="submission" date="2024-05" db="EMBL/GenBank/DDBJ databases">
        <title>A draft genome resource for the thread blight pathogen Marasmius tenuissimus strain MS-2.</title>
        <authorList>
            <person name="Yulfo-Soto G.E."/>
            <person name="Baruah I.K."/>
            <person name="Amoako-Attah I."/>
            <person name="Bukari Y."/>
            <person name="Meinhardt L.W."/>
            <person name="Bailey B.A."/>
            <person name="Cohen S.P."/>
        </authorList>
    </citation>
    <scope>NUCLEOTIDE SEQUENCE [LARGE SCALE GENOMIC DNA]</scope>
    <source>
        <strain evidence="1 2">MS-2</strain>
    </source>
</reference>
<evidence type="ECO:0000313" key="2">
    <source>
        <dbReference type="Proteomes" id="UP001437256"/>
    </source>
</evidence>